<name>A0ACC3DN51_9PEZI</name>
<sequence>MPYDYQQLVYRTPQSHPMVVIPQRSQHQNIQPAYGTPTPQHMAQPRAINPSDGTNMQSRTPGHVNVSAQGAPIHAPIARSSSDQKPRLQYSTPTTQMKAPPQRRSSDNVKMQSQPLRPSHPQVIISRPSSTASTPSRVTKPQSSSAPTVDYQQLLLALADDYISQAHALGPRLAVSQDEKMLQKYYKLLSTGIGCLDAILKKYRLHPRQEAQIRLRYATLLFEETDNDVEAETVLSKGVQVAERNRLIDLKYEMQHLLARVMWQGKRGAGIKMVERCVEEAQAYGHVSWVYAFRFLRVGLSLQMESHQEMLAAQQNLRKVSELAGHEGDYAVFVTTAVYEAVVHLRSGAVDSVEQAQRAIASARGRQLQPSVKGLVQVWALLDVVNLACSLLQYNPEQAEEKMGVMQDMMDDGLKAWKEDGTFSVLVESSVQDESAKSAGSVLSKSKDGRDLLRFQWLQKRDLYTLGYFLSGVTTLLRHSITSDKAEKYLREGAKLAHSTMADLDVSSVSLPLAKERTKWRALVQCYLQLHLTLALCARSDWITARLSLSTLEQLSRSALILTSIEPRFAQWTAYLRGTIAQGSGDTDTALNFYKSPLLALPRPSPHRLPSVA</sequence>
<evidence type="ECO:0000313" key="1">
    <source>
        <dbReference type="EMBL" id="KAK3077933.1"/>
    </source>
</evidence>
<protein>
    <submittedName>
        <fullName evidence="1">Uncharacterized protein</fullName>
    </submittedName>
</protein>
<keyword evidence="2" id="KW-1185">Reference proteome</keyword>
<gene>
    <name evidence="1" type="ORF">LTS18_008874</name>
</gene>
<dbReference type="Proteomes" id="UP001186974">
    <property type="component" value="Unassembled WGS sequence"/>
</dbReference>
<dbReference type="EMBL" id="JAWDJW010002359">
    <property type="protein sequence ID" value="KAK3077933.1"/>
    <property type="molecule type" value="Genomic_DNA"/>
</dbReference>
<reference evidence="1" key="1">
    <citation type="submission" date="2024-09" db="EMBL/GenBank/DDBJ databases">
        <title>Black Yeasts Isolated from many extreme environments.</title>
        <authorList>
            <person name="Coleine C."/>
            <person name="Stajich J.E."/>
            <person name="Selbmann L."/>
        </authorList>
    </citation>
    <scope>NUCLEOTIDE SEQUENCE</scope>
    <source>
        <strain evidence="1">CCFEE 5737</strain>
    </source>
</reference>
<feature type="non-terminal residue" evidence="1">
    <location>
        <position position="613"/>
    </location>
</feature>
<accession>A0ACC3DN51</accession>
<comment type="caution">
    <text evidence="1">The sequence shown here is derived from an EMBL/GenBank/DDBJ whole genome shotgun (WGS) entry which is preliminary data.</text>
</comment>
<evidence type="ECO:0000313" key="2">
    <source>
        <dbReference type="Proteomes" id="UP001186974"/>
    </source>
</evidence>
<proteinExistence type="predicted"/>
<organism evidence="1 2">
    <name type="scientific">Coniosporium uncinatum</name>
    <dbReference type="NCBI Taxonomy" id="93489"/>
    <lineage>
        <taxon>Eukaryota</taxon>
        <taxon>Fungi</taxon>
        <taxon>Dikarya</taxon>
        <taxon>Ascomycota</taxon>
        <taxon>Pezizomycotina</taxon>
        <taxon>Dothideomycetes</taxon>
        <taxon>Dothideomycetes incertae sedis</taxon>
        <taxon>Coniosporium</taxon>
    </lineage>
</organism>